<dbReference type="AlphaFoldDB" id="K0SRF7"/>
<sequence>MDEKACGSKRKRDLRQDATEPGVFLYEGGELAVELGARGDITRVRIGPKVEEIPRGTFRGCTNLTEVQFDEGALLVIGESAFEGCTALRSAFWGCYKLAEVQINEGLQCIGVQAFYGCMALQSVTFPSTLRRLDEKVFHNCINLSEVILLGGQRFLNEEFLARRLPNEEGILRQEMVGILAGDGNAFRYCPLTRVKKKHLLAVSERIARLPFERRLPVEERIRNLSRLELIPDRNVLACSPLVIRDPPDAEAEDDSEPEAEQMVDIQDTSNETARSVYQLLQLIAFHELKESSILVELAMWKSGIDGDRARADCRVVLPGPAKSLILDYCGFEGFLRPAMDGALSIGWNAGLETVNPVERLMACPVIPVQIAIAINIIDTTAVDIGIAPPFDSHTPQMTP</sequence>
<keyword evidence="2" id="KW-1185">Reference proteome</keyword>
<dbReference type="EMBL" id="AGNL01010766">
    <property type="protein sequence ID" value="EJK68863.1"/>
    <property type="molecule type" value="Genomic_DNA"/>
</dbReference>
<dbReference type="InterPro" id="IPR053139">
    <property type="entry name" value="Surface_bspA-like"/>
</dbReference>
<dbReference type="InterPro" id="IPR026906">
    <property type="entry name" value="LRR_5"/>
</dbReference>
<dbReference type="PANTHER" id="PTHR45661">
    <property type="entry name" value="SURFACE ANTIGEN"/>
    <property type="match status" value="1"/>
</dbReference>
<dbReference type="SUPFAM" id="SSF52058">
    <property type="entry name" value="L domain-like"/>
    <property type="match status" value="1"/>
</dbReference>
<dbReference type="Pfam" id="PF13306">
    <property type="entry name" value="LRR_5"/>
    <property type="match status" value="2"/>
</dbReference>
<comment type="caution">
    <text evidence="1">The sequence shown here is derived from an EMBL/GenBank/DDBJ whole genome shotgun (WGS) entry which is preliminary data.</text>
</comment>
<evidence type="ECO:0000313" key="2">
    <source>
        <dbReference type="Proteomes" id="UP000266841"/>
    </source>
</evidence>
<proteinExistence type="predicted"/>
<name>K0SRF7_THAOC</name>
<dbReference type="Proteomes" id="UP000266841">
    <property type="component" value="Unassembled WGS sequence"/>
</dbReference>
<organism evidence="1 2">
    <name type="scientific">Thalassiosira oceanica</name>
    <name type="common">Marine diatom</name>
    <dbReference type="NCBI Taxonomy" id="159749"/>
    <lineage>
        <taxon>Eukaryota</taxon>
        <taxon>Sar</taxon>
        <taxon>Stramenopiles</taxon>
        <taxon>Ochrophyta</taxon>
        <taxon>Bacillariophyta</taxon>
        <taxon>Coscinodiscophyceae</taxon>
        <taxon>Thalassiosirophycidae</taxon>
        <taxon>Thalassiosirales</taxon>
        <taxon>Thalassiosiraceae</taxon>
        <taxon>Thalassiosira</taxon>
    </lineage>
</organism>
<accession>K0SRF7</accession>
<evidence type="ECO:0000313" key="1">
    <source>
        <dbReference type="EMBL" id="EJK68863.1"/>
    </source>
</evidence>
<dbReference type="PANTHER" id="PTHR45661:SF3">
    <property type="entry name" value="IG-LIKE DOMAIN-CONTAINING PROTEIN"/>
    <property type="match status" value="1"/>
</dbReference>
<gene>
    <name evidence="1" type="ORF">THAOC_09924</name>
</gene>
<feature type="non-terminal residue" evidence="1">
    <location>
        <position position="400"/>
    </location>
</feature>
<reference evidence="1 2" key="1">
    <citation type="journal article" date="2012" name="Genome Biol.">
        <title>Genome and low-iron response of an oceanic diatom adapted to chronic iron limitation.</title>
        <authorList>
            <person name="Lommer M."/>
            <person name="Specht M."/>
            <person name="Roy A.S."/>
            <person name="Kraemer L."/>
            <person name="Andreson R."/>
            <person name="Gutowska M.A."/>
            <person name="Wolf J."/>
            <person name="Bergner S.V."/>
            <person name="Schilhabel M.B."/>
            <person name="Klostermeier U.C."/>
            <person name="Beiko R.G."/>
            <person name="Rosenstiel P."/>
            <person name="Hippler M."/>
            <person name="Laroche J."/>
        </authorList>
    </citation>
    <scope>NUCLEOTIDE SEQUENCE [LARGE SCALE GENOMIC DNA]</scope>
    <source>
        <strain evidence="1 2">CCMP1005</strain>
    </source>
</reference>
<evidence type="ECO:0008006" key="3">
    <source>
        <dbReference type="Google" id="ProtNLM"/>
    </source>
</evidence>
<protein>
    <recommendedName>
        <fullName evidence="3">Leucine-rich repeat domain-containing protein</fullName>
    </recommendedName>
</protein>
<dbReference type="InterPro" id="IPR032675">
    <property type="entry name" value="LRR_dom_sf"/>
</dbReference>
<dbReference type="Gene3D" id="3.80.10.10">
    <property type="entry name" value="Ribonuclease Inhibitor"/>
    <property type="match status" value="2"/>
</dbReference>